<sequence>MKRHTLQWKKQQLEELKSLIDKYKVIAIANIENFPASLFADIRKKLLNKAEIKVSKMRVIKKALEEKNLKELSNKVQGSVAVIFTNENPFELYSFVKKNKGNAPAKEGMIAPEDIVITARDTGLPPGPALSDLKAAGLKVKIEGQSIKITEDKVLVKKGEPVSKAAANVLAKLDIKPIKIGLNIVAAYEDGIVFTKDVLDVNAEELFQEFCDAAQKAFSLALGIYYPSKQTMPLFIAKAYSNAKSLALEANILTPETAEEIVAKALAQAKALDKILKEKG</sequence>
<keyword evidence="4 6" id="KW-0689">Ribosomal protein</keyword>
<dbReference type="Gene3D" id="6.10.140.760">
    <property type="match status" value="1"/>
</dbReference>
<evidence type="ECO:0000256" key="4">
    <source>
        <dbReference type="ARBA" id="ARBA00022980"/>
    </source>
</evidence>
<dbReference type="GO" id="GO:0070180">
    <property type="term" value="F:large ribosomal subunit rRNA binding"/>
    <property type="evidence" value="ECO:0007669"/>
    <property type="project" value="UniProtKB-UniRule"/>
</dbReference>
<comment type="similarity">
    <text evidence="1 6">Belongs to the universal ribosomal protein uL10 family.</text>
</comment>
<dbReference type="InterPro" id="IPR001790">
    <property type="entry name" value="Ribosomal_uL10"/>
</dbReference>
<keyword evidence="2 6" id="KW-0699">rRNA-binding</keyword>
<dbReference type="InterPro" id="IPR022909">
    <property type="entry name" value="Ribosomal_uL10_arc"/>
</dbReference>
<dbReference type="InterPro" id="IPR043164">
    <property type="entry name" value="Ribosomal_uL10-like_insert_sf"/>
</dbReference>
<evidence type="ECO:0000256" key="1">
    <source>
        <dbReference type="ARBA" id="ARBA00008889"/>
    </source>
</evidence>
<organism evidence="8 9">
    <name type="scientific">Candidatus Iainarchaeum sp</name>
    <dbReference type="NCBI Taxonomy" id="3101447"/>
    <lineage>
        <taxon>Archaea</taxon>
        <taxon>Candidatus Iainarchaeota</taxon>
        <taxon>Candidatus Iainarchaeia</taxon>
        <taxon>Candidatus Iainarchaeales</taxon>
        <taxon>Candidatus Iainarchaeaceae</taxon>
        <taxon>Candidatus Iainarchaeum</taxon>
    </lineage>
</organism>
<protein>
    <recommendedName>
        <fullName evidence="6">Large ribosomal subunit protein uL10</fullName>
    </recommendedName>
    <alternativeName>
        <fullName evidence="6">Acidic ribosomal protein P0 homolog</fullName>
    </alternativeName>
</protein>
<evidence type="ECO:0000256" key="5">
    <source>
        <dbReference type="ARBA" id="ARBA00023274"/>
    </source>
</evidence>
<keyword evidence="5 6" id="KW-0687">Ribonucleoprotein</keyword>
<dbReference type="GO" id="GO:0003735">
    <property type="term" value="F:structural constituent of ribosome"/>
    <property type="evidence" value="ECO:0007669"/>
    <property type="project" value="TreeGrafter"/>
</dbReference>
<dbReference type="InterPro" id="IPR040637">
    <property type="entry name" value="Ribosomal_uL10-like_insert"/>
</dbReference>
<name>A0A497JI48_9ARCH</name>
<evidence type="ECO:0000259" key="7">
    <source>
        <dbReference type="Pfam" id="PF17777"/>
    </source>
</evidence>
<comment type="function">
    <text evidence="6">Forms part of the ribosomal stalk, playing a central role in the interaction of the ribosome with GTP-bound translation factors.</text>
</comment>
<dbReference type="InterPro" id="IPR050323">
    <property type="entry name" value="Ribosomal_protein_uL10"/>
</dbReference>
<dbReference type="PANTHER" id="PTHR45699:SF3">
    <property type="entry name" value="LARGE RIBOSOMAL SUBUNIT PROTEIN UL10"/>
    <property type="match status" value="1"/>
</dbReference>
<proteinExistence type="inferred from homology"/>
<comment type="subunit">
    <text evidence="6">Part of the 50S ribosomal subunit. Forms part of the ribosomal stalk which helps the ribosome interact with GTP-bound translation factors. Forms a heptameric L10(L12)2(L12)2(L12)2 complex, where L10 forms an elongated spine to which the L12 dimers bind in a sequential fashion.</text>
</comment>
<keyword evidence="3 6" id="KW-0694">RNA-binding</keyword>
<dbReference type="PANTHER" id="PTHR45699">
    <property type="entry name" value="60S ACIDIC RIBOSOMAL PROTEIN P0"/>
    <property type="match status" value="1"/>
</dbReference>
<evidence type="ECO:0000256" key="3">
    <source>
        <dbReference type="ARBA" id="ARBA00022884"/>
    </source>
</evidence>
<dbReference type="Gene3D" id="3.30.70.1730">
    <property type="match status" value="1"/>
</dbReference>
<reference evidence="8 9" key="1">
    <citation type="submission" date="2018-06" db="EMBL/GenBank/DDBJ databases">
        <title>Extensive metabolic versatility and redundancy in microbially diverse, dynamic hydrothermal sediments.</title>
        <authorList>
            <person name="Dombrowski N."/>
            <person name="Teske A."/>
            <person name="Baker B.J."/>
        </authorList>
    </citation>
    <scope>NUCLEOTIDE SEQUENCE [LARGE SCALE GENOMIC DNA]</scope>
    <source>
        <strain evidence="8">B51_G17</strain>
    </source>
</reference>
<accession>A0A497JI48</accession>
<dbReference type="GO" id="GO:0002181">
    <property type="term" value="P:cytoplasmic translation"/>
    <property type="evidence" value="ECO:0007669"/>
    <property type="project" value="TreeGrafter"/>
</dbReference>
<dbReference type="AlphaFoldDB" id="A0A497JI48"/>
<evidence type="ECO:0000256" key="2">
    <source>
        <dbReference type="ARBA" id="ARBA00022730"/>
    </source>
</evidence>
<dbReference type="GO" id="GO:0000027">
    <property type="term" value="P:ribosomal large subunit assembly"/>
    <property type="evidence" value="ECO:0007669"/>
    <property type="project" value="TreeGrafter"/>
</dbReference>
<evidence type="ECO:0000313" key="8">
    <source>
        <dbReference type="EMBL" id="RLG71218.1"/>
    </source>
</evidence>
<dbReference type="InterPro" id="IPR043141">
    <property type="entry name" value="Ribosomal_uL10-like_sf"/>
</dbReference>
<feature type="domain" description="Large ribosomal subunit protein uL10-like insertion" evidence="7">
    <location>
        <begin position="105"/>
        <end position="175"/>
    </location>
</feature>
<dbReference type="Gene3D" id="3.90.105.20">
    <property type="match status" value="1"/>
</dbReference>
<dbReference type="GO" id="GO:0022625">
    <property type="term" value="C:cytosolic large ribosomal subunit"/>
    <property type="evidence" value="ECO:0007669"/>
    <property type="project" value="TreeGrafter"/>
</dbReference>
<dbReference type="EMBL" id="QMWP01000004">
    <property type="protein sequence ID" value="RLG71218.1"/>
    <property type="molecule type" value="Genomic_DNA"/>
</dbReference>
<dbReference type="Pfam" id="PF17777">
    <property type="entry name" value="RL10P_insert"/>
    <property type="match status" value="1"/>
</dbReference>
<dbReference type="Pfam" id="PF00466">
    <property type="entry name" value="Ribosomal_L10"/>
    <property type="match status" value="1"/>
</dbReference>
<gene>
    <name evidence="8" type="primary">rplJ</name>
    <name evidence="6" type="synonym">rpl10</name>
    <name evidence="6" type="synonym">rplP0</name>
    <name evidence="8" type="ORF">DRO04_00230</name>
</gene>
<dbReference type="SUPFAM" id="SSF160369">
    <property type="entry name" value="Ribosomal protein L10-like"/>
    <property type="match status" value="1"/>
</dbReference>
<dbReference type="HAMAP" id="MF_00280">
    <property type="entry name" value="Ribosomal_uL10_arch"/>
    <property type="match status" value="1"/>
</dbReference>
<comment type="caution">
    <text evidence="8">The sequence shown here is derived from an EMBL/GenBank/DDBJ whole genome shotgun (WGS) entry which is preliminary data.</text>
</comment>
<evidence type="ECO:0000256" key="6">
    <source>
        <dbReference type="HAMAP-Rule" id="MF_00280"/>
    </source>
</evidence>
<evidence type="ECO:0000313" key="9">
    <source>
        <dbReference type="Proteomes" id="UP000278031"/>
    </source>
</evidence>
<dbReference type="Proteomes" id="UP000278031">
    <property type="component" value="Unassembled WGS sequence"/>
</dbReference>